<dbReference type="AlphaFoldDB" id="A0A8S0S735"/>
<accession>A0A8S0S735</accession>
<protein>
    <submittedName>
        <fullName evidence="1">Uncharacterized protein</fullName>
    </submittedName>
</protein>
<dbReference type="EMBL" id="CACTIH010003911">
    <property type="protein sequence ID" value="CAA2987272.1"/>
    <property type="molecule type" value="Genomic_DNA"/>
</dbReference>
<keyword evidence="2" id="KW-1185">Reference proteome</keyword>
<evidence type="ECO:0000313" key="2">
    <source>
        <dbReference type="Proteomes" id="UP000594638"/>
    </source>
</evidence>
<name>A0A8S0S735_OLEEU</name>
<evidence type="ECO:0000313" key="1">
    <source>
        <dbReference type="EMBL" id="CAA2987272.1"/>
    </source>
</evidence>
<organism evidence="1 2">
    <name type="scientific">Olea europaea subsp. europaea</name>
    <dbReference type="NCBI Taxonomy" id="158383"/>
    <lineage>
        <taxon>Eukaryota</taxon>
        <taxon>Viridiplantae</taxon>
        <taxon>Streptophyta</taxon>
        <taxon>Embryophyta</taxon>
        <taxon>Tracheophyta</taxon>
        <taxon>Spermatophyta</taxon>
        <taxon>Magnoliopsida</taxon>
        <taxon>eudicotyledons</taxon>
        <taxon>Gunneridae</taxon>
        <taxon>Pentapetalae</taxon>
        <taxon>asterids</taxon>
        <taxon>lamiids</taxon>
        <taxon>Lamiales</taxon>
        <taxon>Oleaceae</taxon>
        <taxon>Oleeae</taxon>
        <taxon>Olea</taxon>
    </lineage>
</organism>
<dbReference type="Proteomes" id="UP000594638">
    <property type="component" value="Unassembled WGS sequence"/>
</dbReference>
<gene>
    <name evidence="1" type="ORF">OLEA9_A103362</name>
</gene>
<proteinExistence type="predicted"/>
<dbReference type="Gramene" id="OE9A103362T1">
    <property type="protein sequence ID" value="OE9A103362C1"/>
    <property type="gene ID" value="OE9A103362"/>
</dbReference>
<reference evidence="1 2" key="1">
    <citation type="submission" date="2019-12" db="EMBL/GenBank/DDBJ databases">
        <authorList>
            <person name="Alioto T."/>
            <person name="Alioto T."/>
            <person name="Gomez Garrido J."/>
        </authorList>
    </citation>
    <scope>NUCLEOTIDE SEQUENCE [LARGE SCALE GENOMIC DNA]</scope>
</reference>
<sequence>MQVDPCWEAPDIFLLPPVVGHSIENVYDFHPLCFLTVIFMVPAQILKKEVLWALHCTILNSMIYGSFKRTGSTIQPFPGACCISYFISLLFRECINVILQEKILSRYLYK</sequence>
<comment type="caution">
    <text evidence="1">The sequence shown here is derived from an EMBL/GenBank/DDBJ whole genome shotgun (WGS) entry which is preliminary data.</text>
</comment>